<feature type="region of interest" description="Disordered" evidence="1">
    <location>
        <begin position="90"/>
        <end position="113"/>
    </location>
</feature>
<dbReference type="EMBL" id="JABEPP010000002">
    <property type="protein sequence ID" value="NNM72684.1"/>
    <property type="molecule type" value="Genomic_DNA"/>
</dbReference>
<organism evidence="2 3">
    <name type="scientific">Enterovirga aerilata</name>
    <dbReference type="NCBI Taxonomy" id="2730920"/>
    <lineage>
        <taxon>Bacteria</taxon>
        <taxon>Pseudomonadati</taxon>
        <taxon>Pseudomonadota</taxon>
        <taxon>Alphaproteobacteria</taxon>
        <taxon>Hyphomicrobiales</taxon>
        <taxon>Methylobacteriaceae</taxon>
        <taxon>Enterovirga</taxon>
    </lineage>
</organism>
<reference evidence="2 3" key="1">
    <citation type="submission" date="2020-04" db="EMBL/GenBank/DDBJ databases">
        <title>Enterovirga sp. isolate from soil.</title>
        <authorList>
            <person name="Chea S."/>
            <person name="Kim D.-U."/>
        </authorList>
    </citation>
    <scope>NUCLEOTIDE SEQUENCE [LARGE SCALE GENOMIC DNA]</scope>
    <source>
        <strain evidence="2 3">DB1703</strain>
    </source>
</reference>
<comment type="caution">
    <text evidence="2">The sequence shown here is derived from an EMBL/GenBank/DDBJ whole genome shotgun (WGS) entry which is preliminary data.</text>
</comment>
<protein>
    <recommendedName>
        <fullName evidence="4">DUF2946 domain-containing protein</fullName>
    </recommendedName>
</protein>
<evidence type="ECO:0000313" key="2">
    <source>
        <dbReference type="EMBL" id="NNM72684.1"/>
    </source>
</evidence>
<dbReference type="Proteomes" id="UP000564885">
    <property type="component" value="Unassembled WGS sequence"/>
</dbReference>
<dbReference type="AlphaFoldDB" id="A0A849I4Q5"/>
<evidence type="ECO:0000313" key="3">
    <source>
        <dbReference type="Proteomes" id="UP000564885"/>
    </source>
</evidence>
<evidence type="ECO:0000256" key="1">
    <source>
        <dbReference type="SAM" id="MobiDB-lite"/>
    </source>
</evidence>
<keyword evidence="3" id="KW-1185">Reference proteome</keyword>
<evidence type="ECO:0008006" key="4">
    <source>
        <dbReference type="Google" id="ProtNLM"/>
    </source>
</evidence>
<name>A0A849I4Q5_9HYPH</name>
<proteinExistence type="predicted"/>
<dbReference type="RefSeq" id="WP_171218135.1">
    <property type="nucleotide sequence ID" value="NZ_JABEPP010000002.1"/>
</dbReference>
<accession>A0A849I4Q5</accession>
<sequence length="113" mass="11732">MRWRAIVGAIALYAVLLQAFVAAATPTLSLDGRGILCTEHGPGQPEGGGAPARHDHHCCLPGHGPALAPPPGGYDPVSWRTAEAIRIAWRPEADLPRTGPPEGSHTARGPPLA</sequence>
<gene>
    <name evidence="2" type="ORF">HJG44_09850</name>
</gene>